<dbReference type="SMART" id="SM01361">
    <property type="entry name" value="A2M_recep"/>
    <property type="match status" value="1"/>
</dbReference>
<accession>A0AAD9VVW9</accession>
<gene>
    <name evidence="3" type="ORF">KPH14_001788</name>
</gene>
<protein>
    <recommendedName>
        <fullName evidence="2">Alpha-macroglobulin receptor-binding domain-containing protein</fullName>
    </recommendedName>
</protein>
<dbReference type="InterPro" id="IPR009048">
    <property type="entry name" value="A-macroglobulin_rcpt-bd"/>
</dbReference>
<sequence>MADEESNMALLEIGMISGYAPDRTSLHALLENPDTKVKRFEDDHDLVTIYFDKLTGQKLCISFTVTRENVVDRLEPANVKLYDYYQQELTISTNYNFAQLCSSADISEEPAIPNPMPVETKSTLVFSEYNKNTSMEHDKEEKSSKNFGKESGNVKNKVASSVKDLDGKEHDTVAFAKENENKTDDVKVAKTKLNNPTESPDQKTNNDNDNANVKIQKANTNNRSSDTSQVDTGSGQSSDDLETSSTPTVDEIFDNPSFVVVNHELDTPDGIEGPVPVYVKPSITNFKENSSFDEVYYKENDKVDIESITQEDYKIDVQSNSSDSTNANPVCPICANELPEDINDIYCSATSAVKVAIRRLRKARLLLDFRAMRYVKRLRSTVELVLNPGCSCPPLDNPGSLALLLRSAGDDFATLQEHGKQILDNTVSIYGLPSNGGVPPRIIEAKSQCLKEAKSESDDRDTSLGD</sequence>
<name>A0AAD9VVW9_9HYME</name>
<dbReference type="PANTHER" id="PTHR11412:SF171">
    <property type="entry name" value="PREGNANCY ZONE PROTEIN-LIKE PROTEIN"/>
    <property type="match status" value="1"/>
</dbReference>
<evidence type="ECO:0000313" key="3">
    <source>
        <dbReference type="EMBL" id="KAK2588933.1"/>
    </source>
</evidence>
<dbReference type="EMBL" id="JAIFRP010000002">
    <property type="protein sequence ID" value="KAK2588933.1"/>
    <property type="molecule type" value="Genomic_DNA"/>
</dbReference>
<dbReference type="Pfam" id="PF07677">
    <property type="entry name" value="A2M_recep"/>
    <property type="match status" value="1"/>
</dbReference>
<feature type="compositionally biased region" description="Basic and acidic residues" evidence="1">
    <location>
        <begin position="163"/>
        <end position="188"/>
    </location>
</feature>
<evidence type="ECO:0000259" key="2">
    <source>
        <dbReference type="SMART" id="SM01361"/>
    </source>
</evidence>
<comment type="caution">
    <text evidence="3">The sequence shown here is derived from an EMBL/GenBank/DDBJ whole genome shotgun (WGS) entry which is preliminary data.</text>
</comment>
<dbReference type="AlphaFoldDB" id="A0AAD9VVW9"/>
<feature type="compositionally biased region" description="Basic and acidic residues" evidence="1">
    <location>
        <begin position="134"/>
        <end position="148"/>
    </location>
</feature>
<evidence type="ECO:0000313" key="4">
    <source>
        <dbReference type="Proteomes" id="UP001258017"/>
    </source>
</evidence>
<feature type="region of interest" description="Disordered" evidence="1">
    <location>
        <begin position="133"/>
        <end position="250"/>
    </location>
</feature>
<dbReference type="PANTHER" id="PTHR11412">
    <property type="entry name" value="MACROGLOBULIN / COMPLEMENT"/>
    <property type="match status" value="1"/>
</dbReference>
<proteinExistence type="predicted"/>
<reference evidence="3" key="1">
    <citation type="submission" date="2021-08" db="EMBL/GenBank/DDBJ databases">
        <authorList>
            <person name="Misof B."/>
            <person name="Oliver O."/>
            <person name="Podsiadlowski L."/>
            <person name="Donath A."/>
            <person name="Peters R."/>
            <person name="Mayer C."/>
            <person name="Rust J."/>
            <person name="Gunkel S."/>
            <person name="Lesny P."/>
            <person name="Martin S."/>
            <person name="Oeyen J.P."/>
            <person name="Petersen M."/>
            <person name="Panagiotis P."/>
            <person name="Wilbrandt J."/>
            <person name="Tanja T."/>
        </authorList>
    </citation>
    <scope>NUCLEOTIDE SEQUENCE</scope>
    <source>
        <strain evidence="3">GBR_01_08_01A</strain>
        <tissue evidence="3">Thorax + abdomen</tissue>
    </source>
</reference>
<organism evidence="3 4">
    <name type="scientific">Odynerus spinipes</name>
    <dbReference type="NCBI Taxonomy" id="1348599"/>
    <lineage>
        <taxon>Eukaryota</taxon>
        <taxon>Metazoa</taxon>
        <taxon>Ecdysozoa</taxon>
        <taxon>Arthropoda</taxon>
        <taxon>Hexapoda</taxon>
        <taxon>Insecta</taxon>
        <taxon>Pterygota</taxon>
        <taxon>Neoptera</taxon>
        <taxon>Endopterygota</taxon>
        <taxon>Hymenoptera</taxon>
        <taxon>Apocrita</taxon>
        <taxon>Aculeata</taxon>
        <taxon>Vespoidea</taxon>
        <taxon>Vespidae</taxon>
        <taxon>Eumeninae</taxon>
        <taxon>Odynerus</taxon>
    </lineage>
</organism>
<dbReference type="InterPro" id="IPR050473">
    <property type="entry name" value="A2M/Complement_sys"/>
</dbReference>
<feature type="compositionally biased region" description="Polar residues" evidence="1">
    <location>
        <begin position="207"/>
        <end position="248"/>
    </location>
</feature>
<dbReference type="SUPFAM" id="SSF49410">
    <property type="entry name" value="Alpha-macroglobulin receptor domain"/>
    <property type="match status" value="1"/>
</dbReference>
<dbReference type="GO" id="GO:0005576">
    <property type="term" value="C:extracellular region"/>
    <property type="evidence" value="ECO:0007669"/>
    <property type="project" value="InterPro"/>
</dbReference>
<dbReference type="InterPro" id="IPR036595">
    <property type="entry name" value="A-macroglobulin_rcpt-bd_sf"/>
</dbReference>
<evidence type="ECO:0000256" key="1">
    <source>
        <dbReference type="SAM" id="MobiDB-lite"/>
    </source>
</evidence>
<reference evidence="3" key="2">
    <citation type="journal article" date="2023" name="Commun. Biol.">
        <title>Intrasexual cuticular hydrocarbon dimorphism in a wasp sheds light on hydrocarbon biosynthesis genes in Hymenoptera.</title>
        <authorList>
            <person name="Moris V.C."/>
            <person name="Podsiadlowski L."/>
            <person name="Martin S."/>
            <person name="Oeyen J.P."/>
            <person name="Donath A."/>
            <person name="Petersen M."/>
            <person name="Wilbrandt J."/>
            <person name="Misof B."/>
            <person name="Liedtke D."/>
            <person name="Thamm M."/>
            <person name="Scheiner R."/>
            <person name="Schmitt T."/>
            <person name="Niehuis O."/>
        </authorList>
    </citation>
    <scope>NUCLEOTIDE SEQUENCE</scope>
    <source>
        <strain evidence="3">GBR_01_08_01A</strain>
    </source>
</reference>
<keyword evidence="4" id="KW-1185">Reference proteome</keyword>
<dbReference type="Proteomes" id="UP001258017">
    <property type="component" value="Unassembled WGS sequence"/>
</dbReference>
<dbReference type="Gene3D" id="2.60.40.690">
    <property type="entry name" value="Alpha-macroglobulin, receptor-binding domain"/>
    <property type="match status" value="1"/>
</dbReference>
<feature type="domain" description="Alpha-macroglobulin receptor-binding" evidence="2">
    <location>
        <begin position="6"/>
        <end position="95"/>
    </location>
</feature>